<name>A0A6J4RDR9_9ACTN</name>
<feature type="non-terminal residue" evidence="2">
    <location>
        <position position="1"/>
    </location>
</feature>
<accession>A0A6J4RDR9</accession>
<feature type="region of interest" description="Disordered" evidence="1">
    <location>
        <begin position="1"/>
        <end position="82"/>
    </location>
</feature>
<reference evidence="2" key="1">
    <citation type="submission" date="2020-02" db="EMBL/GenBank/DDBJ databases">
        <authorList>
            <person name="Meier V. D."/>
        </authorList>
    </citation>
    <scope>NUCLEOTIDE SEQUENCE</scope>
    <source>
        <strain evidence="2">AVDCRST_MAG25</strain>
    </source>
</reference>
<feature type="non-terminal residue" evidence="2">
    <location>
        <position position="82"/>
    </location>
</feature>
<organism evidence="2">
    <name type="scientific">uncultured Rubrobacteraceae bacterium</name>
    <dbReference type="NCBI Taxonomy" id="349277"/>
    <lineage>
        <taxon>Bacteria</taxon>
        <taxon>Bacillati</taxon>
        <taxon>Actinomycetota</taxon>
        <taxon>Rubrobacteria</taxon>
        <taxon>Rubrobacterales</taxon>
        <taxon>Rubrobacteraceae</taxon>
        <taxon>environmental samples</taxon>
    </lineage>
</organism>
<dbReference type="EMBL" id="CADCVI010000107">
    <property type="protein sequence ID" value="CAA9468321.1"/>
    <property type="molecule type" value="Genomic_DNA"/>
</dbReference>
<evidence type="ECO:0000256" key="1">
    <source>
        <dbReference type="SAM" id="MobiDB-lite"/>
    </source>
</evidence>
<gene>
    <name evidence="2" type="ORF">AVDCRST_MAG25-1786</name>
</gene>
<proteinExistence type="predicted"/>
<sequence length="82" mass="8906">GPQHRKYGAQPDGGPASGRAPASRHRLRNPGDRHLGADALLLRRARPCAHCPESRRPPKPPRQPQLRPERGGPDSGNAWRAG</sequence>
<protein>
    <submittedName>
        <fullName evidence="2">Uncharacterized protein</fullName>
    </submittedName>
</protein>
<dbReference type="AlphaFoldDB" id="A0A6J4RDR9"/>
<evidence type="ECO:0000313" key="2">
    <source>
        <dbReference type="EMBL" id="CAA9468321.1"/>
    </source>
</evidence>